<protein>
    <recommendedName>
        <fullName evidence="2">Cytochrome b5 heme-binding domain-containing protein</fullName>
    </recommendedName>
</protein>
<evidence type="ECO:0000259" key="2">
    <source>
        <dbReference type="SMART" id="SM01117"/>
    </source>
</evidence>
<evidence type="ECO:0000256" key="1">
    <source>
        <dbReference type="ARBA" id="ARBA00038357"/>
    </source>
</evidence>
<evidence type="ECO:0000313" key="3">
    <source>
        <dbReference type="EMBL" id="KIO29878.1"/>
    </source>
</evidence>
<dbReference type="STRING" id="1051891.A0A0C3L7U1"/>
<dbReference type="EMBL" id="KN822977">
    <property type="protein sequence ID" value="KIO29878.1"/>
    <property type="molecule type" value="Genomic_DNA"/>
</dbReference>
<dbReference type="OrthoDB" id="899at2759"/>
<feature type="non-terminal residue" evidence="3">
    <location>
        <position position="1"/>
    </location>
</feature>
<gene>
    <name evidence="3" type="ORF">M407DRAFT_69844</name>
</gene>
<proteinExistence type="inferred from homology"/>
<dbReference type="InterPro" id="IPR001199">
    <property type="entry name" value="Cyt_B5-like_heme/steroid-bd"/>
</dbReference>
<dbReference type="FunFam" id="3.10.120.10:FF:000003">
    <property type="entry name" value="membrane-associated progesterone receptor component 1"/>
    <property type="match status" value="1"/>
</dbReference>
<accession>A0A0C3L7U1</accession>
<dbReference type="Proteomes" id="UP000054248">
    <property type="component" value="Unassembled WGS sequence"/>
</dbReference>
<evidence type="ECO:0000313" key="4">
    <source>
        <dbReference type="Proteomes" id="UP000054248"/>
    </source>
</evidence>
<dbReference type="GO" id="GO:0020037">
    <property type="term" value="F:heme binding"/>
    <property type="evidence" value="ECO:0007669"/>
    <property type="project" value="UniProtKB-ARBA"/>
</dbReference>
<comment type="similarity">
    <text evidence="1">Belongs to the cytochrome b5 family. MAPR subfamily.</text>
</comment>
<dbReference type="Pfam" id="PF00173">
    <property type="entry name" value="Cyt-b5"/>
    <property type="match status" value="1"/>
</dbReference>
<dbReference type="PANTHER" id="PTHR10281:SF115">
    <property type="entry name" value="BINDING PROTEIN, PUTATIVE (AFU_ORTHOLOGUE AFUA_4G06240)-RELATED"/>
    <property type="match status" value="1"/>
</dbReference>
<reference evidence="4" key="2">
    <citation type="submission" date="2015-01" db="EMBL/GenBank/DDBJ databases">
        <title>Evolutionary Origins and Diversification of the Mycorrhizal Mutualists.</title>
        <authorList>
            <consortium name="DOE Joint Genome Institute"/>
            <consortium name="Mycorrhizal Genomics Consortium"/>
            <person name="Kohler A."/>
            <person name="Kuo A."/>
            <person name="Nagy L.G."/>
            <person name="Floudas D."/>
            <person name="Copeland A."/>
            <person name="Barry K.W."/>
            <person name="Cichocki N."/>
            <person name="Veneault-Fourrey C."/>
            <person name="LaButti K."/>
            <person name="Lindquist E.A."/>
            <person name="Lipzen A."/>
            <person name="Lundell T."/>
            <person name="Morin E."/>
            <person name="Murat C."/>
            <person name="Riley R."/>
            <person name="Ohm R."/>
            <person name="Sun H."/>
            <person name="Tunlid A."/>
            <person name="Henrissat B."/>
            <person name="Grigoriev I.V."/>
            <person name="Hibbett D.S."/>
            <person name="Martin F."/>
        </authorList>
    </citation>
    <scope>NUCLEOTIDE SEQUENCE [LARGE SCALE GENOMIC DNA]</scope>
    <source>
        <strain evidence="4">MUT 4182</strain>
    </source>
</reference>
<keyword evidence="4" id="KW-1185">Reference proteome</keyword>
<feature type="domain" description="Cytochrome b5 heme-binding" evidence="2">
    <location>
        <begin position="1"/>
        <end position="87"/>
    </location>
</feature>
<dbReference type="InterPro" id="IPR050577">
    <property type="entry name" value="MAPR/NEUFC/NENF-like"/>
</dbReference>
<dbReference type="GO" id="GO:0016020">
    <property type="term" value="C:membrane"/>
    <property type="evidence" value="ECO:0007669"/>
    <property type="project" value="TreeGrafter"/>
</dbReference>
<dbReference type="HOGENOM" id="CLU_042860_3_3_1"/>
<dbReference type="AlphaFoldDB" id="A0A0C3L7U1"/>
<sequence length="107" mass="12311">TDESLPIYVSIRGTVFDVTRKRDVYGPPTGSYRVFAGKDASRAFGLSSLKIEDADPDWSTLQEKELKTLEEWWSFFRKRYAVVGRVVDMPESVQRFVWLPENGTDES</sequence>
<dbReference type="SUPFAM" id="SSF55856">
    <property type="entry name" value="Cytochrome b5-like heme/steroid binding domain"/>
    <property type="match status" value="1"/>
</dbReference>
<dbReference type="InterPro" id="IPR036400">
    <property type="entry name" value="Cyt_B5-like_heme/steroid_sf"/>
</dbReference>
<dbReference type="GO" id="GO:0005783">
    <property type="term" value="C:endoplasmic reticulum"/>
    <property type="evidence" value="ECO:0007669"/>
    <property type="project" value="TreeGrafter"/>
</dbReference>
<dbReference type="SMART" id="SM01117">
    <property type="entry name" value="Cyt-b5"/>
    <property type="match status" value="1"/>
</dbReference>
<reference evidence="3 4" key="1">
    <citation type="submission" date="2014-04" db="EMBL/GenBank/DDBJ databases">
        <authorList>
            <consortium name="DOE Joint Genome Institute"/>
            <person name="Kuo A."/>
            <person name="Girlanda M."/>
            <person name="Perotto S."/>
            <person name="Kohler A."/>
            <person name="Nagy L.G."/>
            <person name="Floudas D."/>
            <person name="Copeland A."/>
            <person name="Barry K.W."/>
            <person name="Cichocki N."/>
            <person name="Veneault-Fourrey C."/>
            <person name="LaButti K."/>
            <person name="Lindquist E.A."/>
            <person name="Lipzen A."/>
            <person name="Lundell T."/>
            <person name="Morin E."/>
            <person name="Murat C."/>
            <person name="Sun H."/>
            <person name="Tunlid A."/>
            <person name="Henrissat B."/>
            <person name="Grigoriev I.V."/>
            <person name="Hibbett D.S."/>
            <person name="Martin F."/>
            <person name="Nordberg H.P."/>
            <person name="Cantor M.N."/>
            <person name="Hua S.X."/>
        </authorList>
    </citation>
    <scope>NUCLEOTIDE SEQUENCE [LARGE SCALE GENOMIC DNA]</scope>
    <source>
        <strain evidence="3 4">MUT 4182</strain>
    </source>
</reference>
<name>A0A0C3L7U1_9AGAM</name>
<dbReference type="Gene3D" id="3.10.120.10">
    <property type="entry name" value="Cytochrome b5-like heme/steroid binding domain"/>
    <property type="match status" value="1"/>
</dbReference>
<organism evidence="3 4">
    <name type="scientific">Tulasnella calospora MUT 4182</name>
    <dbReference type="NCBI Taxonomy" id="1051891"/>
    <lineage>
        <taxon>Eukaryota</taxon>
        <taxon>Fungi</taxon>
        <taxon>Dikarya</taxon>
        <taxon>Basidiomycota</taxon>
        <taxon>Agaricomycotina</taxon>
        <taxon>Agaricomycetes</taxon>
        <taxon>Cantharellales</taxon>
        <taxon>Tulasnellaceae</taxon>
        <taxon>Tulasnella</taxon>
    </lineage>
</organism>
<dbReference type="PANTHER" id="PTHR10281">
    <property type="entry name" value="MEMBRANE-ASSOCIATED PROGESTERONE RECEPTOR COMPONENT-RELATED"/>
    <property type="match status" value="1"/>
</dbReference>